<dbReference type="InterPro" id="IPR010662">
    <property type="entry name" value="RBBP9/YdeN"/>
</dbReference>
<name>A0A6N9HJ92_9BURK</name>
<evidence type="ECO:0000313" key="2">
    <source>
        <dbReference type="Proteomes" id="UP000448575"/>
    </source>
</evidence>
<gene>
    <name evidence="1" type="ORF">GTP41_13360</name>
</gene>
<protein>
    <submittedName>
        <fullName evidence="1">Alpha/beta hydrolase</fullName>
    </submittedName>
</protein>
<dbReference type="SUPFAM" id="SSF53474">
    <property type="entry name" value="alpha/beta-Hydrolases"/>
    <property type="match status" value="1"/>
</dbReference>
<comment type="caution">
    <text evidence="1">The sequence shown here is derived from an EMBL/GenBank/DDBJ whole genome shotgun (WGS) entry which is preliminary data.</text>
</comment>
<sequence length="184" mass="20235">MSVLTLAGLWNSGPQHWQTHWEQKHGWQRAPHRDWETPDREEWVRELDAAIAACEHPPVLAAHSLSCTLVTWWAAKHAQTPQGAQRIAGAFLVAPSDVDAPSYPDCTTGFQPMQLARLPFPSLVVASSNDIYVSAARARQFAQAWGSELHVIGAAGHINGDAGYGPWPEGEKLLLGFVRRTSAR</sequence>
<dbReference type="GO" id="GO:0016787">
    <property type="term" value="F:hydrolase activity"/>
    <property type="evidence" value="ECO:0007669"/>
    <property type="project" value="UniProtKB-KW"/>
</dbReference>
<accession>A0A6N9HJ92</accession>
<reference evidence="1 2" key="1">
    <citation type="submission" date="2019-12" db="EMBL/GenBank/DDBJ databases">
        <title>Novel species isolated from a subtropical stream in China.</title>
        <authorList>
            <person name="Lu H."/>
        </authorList>
    </citation>
    <scope>NUCLEOTIDE SEQUENCE [LARGE SCALE GENOMIC DNA]</scope>
    <source>
        <strain evidence="1 2">DS3</strain>
    </source>
</reference>
<keyword evidence="2" id="KW-1185">Reference proteome</keyword>
<dbReference type="Proteomes" id="UP000448575">
    <property type="component" value="Unassembled WGS sequence"/>
</dbReference>
<dbReference type="EMBL" id="WWCJ01000008">
    <property type="protein sequence ID" value="MYN03092.1"/>
    <property type="molecule type" value="Genomic_DNA"/>
</dbReference>
<dbReference type="AlphaFoldDB" id="A0A6N9HJ92"/>
<dbReference type="Gene3D" id="3.40.50.1820">
    <property type="entry name" value="alpha/beta hydrolase"/>
    <property type="match status" value="1"/>
</dbReference>
<organism evidence="1 2">
    <name type="scientific">Pseudoduganella guangdongensis</name>
    <dbReference type="NCBI Taxonomy" id="2692179"/>
    <lineage>
        <taxon>Bacteria</taxon>
        <taxon>Pseudomonadati</taxon>
        <taxon>Pseudomonadota</taxon>
        <taxon>Betaproteobacteria</taxon>
        <taxon>Burkholderiales</taxon>
        <taxon>Oxalobacteraceae</taxon>
        <taxon>Telluria group</taxon>
        <taxon>Pseudoduganella</taxon>
    </lineage>
</organism>
<evidence type="ECO:0000313" key="1">
    <source>
        <dbReference type="EMBL" id="MYN03092.1"/>
    </source>
</evidence>
<keyword evidence="1" id="KW-0378">Hydrolase</keyword>
<proteinExistence type="predicted"/>
<dbReference type="Pfam" id="PF06821">
    <property type="entry name" value="Ser_hydrolase"/>
    <property type="match status" value="1"/>
</dbReference>
<dbReference type="RefSeq" id="WP_161026067.1">
    <property type="nucleotide sequence ID" value="NZ_WWCJ01000008.1"/>
</dbReference>
<dbReference type="InterPro" id="IPR029058">
    <property type="entry name" value="AB_hydrolase_fold"/>
</dbReference>